<dbReference type="PANTHER" id="PTHR43653">
    <property type="entry name" value="CYTOCHROME C ASSEMBLY PROTEIN-RELATED"/>
    <property type="match status" value="1"/>
</dbReference>
<evidence type="ECO:0000256" key="7">
    <source>
        <dbReference type="ARBA" id="ARBA00022989"/>
    </source>
</evidence>
<dbReference type="Proteomes" id="UP000192708">
    <property type="component" value="Unassembled WGS sequence"/>
</dbReference>
<dbReference type="GO" id="GO:0015232">
    <property type="term" value="F:heme transmembrane transporter activity"/>
    <property type="evidence" value="ECO:0007669"/>
    <property type="project" value="InterPro"/>
</dbReference>
<evidence type="ECO:0000259" key="12">
    <source>
        <dbReference type="Pfam" id="PF16327"/>
    </source>
</evidence>
<evidence type="ECO:0000259" key="11">
    <source>
        <dbReference type="Pfam" id="PF01578"/>
    </source>
</evidence>
<comment type="similarity">
    <text evidence="2">Belongs to the CcmF/CycK/Ccl1/NrfE/CcsA family.</text>
</comment>
<dbReference type="InterPro" id="IPR002541">
    <property type="entry name" value="Cyt_c_assembly"/>
</dbReference>
<accession>A0A1W1Y2Y3</accession>
<keyword evidence="3" id="KW-1003">Cell membrane</keyword>
<protein>
    <submittedName>
        <fullName evidence="13">Cytochrome c-type biogenesis protein CcmF</fullName>
    </submittedName>
</protein>
<dbReference type="NCBIfam" id="NF007691">
    <property type="entry name" value="PRK10369.1"/>
    <property type="match status" value="1"/>
</dbReference>
<feature type="transmembrane region" description="Helical" evidence="10">
    <location>
        <begin position="96"/>
        <end position="114"/>
    </location>
</feature>
<feature type="domain" description="Cytochrome c-type biogenesis protein CcmF C-terminal" evidence="12">
    <location>
        <begin position="315"/>
        <end position="637"/>
    </location>
</feature>
<gene>
    <name evidence="13" type="ORF">SAMN06296008_101205</name>
</gene>
<evidence type="ECO:0000256" key="4">
    <source>
        <dbReference type="ARBA" id="ARBA00022519"/>
    </source>
</evidence>
<evidence type="ECO:0000256" key="8">
    <source>
        <dbReference type="ARBA" id="ARBA00023136"/>
    </source>
</evidence>
<feature type="transmembrane region" description="Helical" evidence="10">
    <location>
        <begin position="615"/>
        <end position="635"/>
    </location>
</feature>
<evidence type="ECO:0000256" key="1">
    <source>
        <dbReference type="ARBA" id="ARBA00004429"/>
    </source>
</evidence>
<feature type="transmembrane region" description="Helical" evidence="10">
    <location>
        <begin position="277"/>
        <end position="305"/>
    </location>
</feature>
<dbReference type="OrthoDB" id="9761451at2"/>
<dbReference type="PRINTS" id="PR01410">
    <property type="entry name" value="CCBIOGENESIS"/>
</dbReference>
<keyword evidence="5 10" id="KW-0812">Transmembrane</keyword>
<feature type="transmembrane region" description="Helical" evidence="10">
    <location>
        <begin position="490"/>
        <end position="513"/>
    </location>
</feature>
<feature type="transmembrane region" description="Helical" evidence="10">
    <location>
        <begin position="121"/>
        <end position="142"/>
    </location>
</feature>
<organism evidence="13 14">
    <name type="scientific">Polynucleobacter kasalickyi</name>
    <dbReference type="NCBI Taxonomy" id="1938817"/>
    <lineage>
        <taxon>Bacteria</taxon>
        <taxon>Pseudomonadati</taxon>
        <taxon>Pseudomonadota</taxon>
        <taxon>Betaproteobacteria</taxon>
        <taxon>Burkholderiales</taxon>
        <taxon>Burkholderiaceae</taxon>
        <taxon>Polynucleobacter</taxon>
    </lineage>
</organism>
<keyword evidence="4" id="KW-0997">Cell inner membrane</keyword>
<dbReference type="RefSeq" id="WP_084281999.1">
    <property type="nucleotide sequence ID" value="NZ_FWXJ01000001.1"/>
</dbReference>
<dbReference type="InterPro" id="IPR003568">
    <property type="entry name" value="Cyt_c_biogenesis_CcmF"/>
</dbReference>
<evidence type="ECO:0000256" key="2">
    <source>
        <dbReference type="ARBA" id="ARBA00009186"/>
    </source>
</evidence>
<dbReference type="EMBL" id="FWXJ01000001">
    <property type="protein sequence ID" value="SMC30497.1"/>
    <property type="molecule type" value="Genomic_DNA"/>
</dbReference>
<feature type="transmembrane region" description="Helical" evidence="10">
    <location>
        <begin position="47"/>
        <end position="63"/>
    </location>
</feature>
<dbReference type="GO" id="GO:0005886">
    <property type="term" value="C:plasma membrane"/>
    <property type="evidence" value="ECO:0007669"/>
    <property type="project" value="UniProtKB-SubCell"/>
</dbReference>
<dbReference type="AlphaFoldDB" id="A0A1W1Y2Y3"/>
<evidence type="ECO:0000256" key="6">
    <source>
        <dbReference type="ARBA" id="ARBA00022748"/>
    </source>
</evidence>
<evidence type="ECO:0000313" key="13">
    <source>
        <dbReference type="EMBL" id="SMC30497.1"/>
    </source>
</evidence>
<proteinExistence type="inferred from homology"/>
<comment type="function">
    <text evidence="9">Required for the biogenesis of c-type cytochromes. Possible subunit of a heme lyase.</text>
</comment>
<feature type="transmembrane region" description="Helical" evidence="10">
    <location>
        <begin position="177"/>
        <end position="197"/>
    </location>
</feature>
<comment type="subcellular location">
    <subcellularLocation>
        <location evidence="1">Cell inner membrane</location>
        <topology evidence="1">Multi-pass membrane protein</topology>
    </subcellularLocation>
</comment>
<reference evidence="13 14" key="1">
    <citation type="submission" date="2017-04" db="EMBL/GenBank/DDBJ databases">
        <authorList>
            <person name="Afonso C.L."/>
            <person name="Miller P.J."/>
            <person name="Scott M.A."/>
            <person name="Spackman E."/>
            <person name="Goraichik I."/>
            <person name="Dimitrov K.M."/>
            <person name="Suarez D.L."/>
            <person name="Swayne D.E."/>
        </authorList>
    </citation>
    <scope>NUCLEOTIDE SEQUENCE [LARGE SCALE GENOMIC DNA]</scope>
    <source>
        <strain evidence="13 14">VK13</strain>
    </source>
</reference>
<feature type="transmembrane region" description="Helical" evidence="10">
    <location>
        <begin position="249"/>
        <end position="265"/>
    </location>
</feature>
<feature type="transmembrane region" description="Helical" evidence="10">
    <location>
        <begin position="209"/>
        <end position="229"/>
    </location>
</feature>
<name>A0A1W1Y2Y3_9BURK</name>
<evidence type="ECO:0000313" key="14">
    <source>
        <dbReference type="Proteomes" id="UP000192708"/>
    </source>
</evidence>
<feature type="transmembrane region" description="Helical" evidence="10">
    <location>
        <begin position="394"/>
        <end position="413"/>
    </location>
</feature>
<sequence length="650" mass="71545">MIPEIGHLALIIALVAALLQCVLPLWGAHKNQIQLMQVARPTAYTQLFFVVIAFSSLMISFINKDFSVVNVVQNSNADLPTIYRICATWGSHEGSILLWGLMLALWSSAVARYSKHLTLPILARTLGVLGFISFGTILFTLMTSNPFLRMVPAANNGTDLNPLLQDPGMIIHPPMLYMGYVGTSVVFSLAIAALLSGKLDTAWARWSRPWITIAWCFLTIGIALGSGWAYYELGWGGWWFWDPVENASFMPWLLGTALIHSLAVTEKRGGFKMWTALLAILTFSMSLLGTFLVRSGVITSVHAFATDPERGIFILVFLAIVIGGSLTLFSIKAPKAVAGEEFDMVSKDAMLLTNNILLLVAAGAVLLGTLYPLILEALGLGKLSVGKPYFDAVFVPLMTPALFLMGVGPITRWRSAKPIDLITQLRWALAATIVSAAFAPFVLRSWSPSIGFGLFLAAWIASASFLNLFNRLKSHPLPLMQAVRQQSASYYGMLIAHIGVAVFIFGVTMVNGFEEEKDLRMSAGTSNSLAGYDFVLNNVKQVQGENYVAAQANITVTKNNEFITIMQPEKRKYFSSQMLMTEAAIHTSFKGDLYISMAEAISNSEWGVKIQFKPFINWIWGGAFLIALGGFFAVMDKKYRFKKNNNFNKN</sequence>
<dbReference type="InterPro" id="IPR003567">
    <property type="entry name" value="Cyt_c_biogenesis"/>
</dbReference>
<keyword evidence="6" id="KW-0201">Cytochrome c-type biogenesis</keyword>
<dbReference type="Pfam" id="PF01578">
    <property type="entry name" value="Cytochrom_C_asm"/>
    <property type="match status" value="1"/>
</dbReference>
<dbReference type="GO" id="GO:0017004">
    <property type="term" value="P:cytochrome complex assembly"/>
    <property type="evidence" value="ECO:0007669"/>
    <property type="project" value="UniProtKB-KW"/>
</dbReference>
<dbReference type="Pfam" id="PF16327">
    <property type="entry name" value="CcmF_C"/>
    <property type="match status" value="1"/>
</dbReference>
<feature type="transmembrane region" description="Helical" evidence="10">
    <location>
        <begin position="352"/>
        <end position="374"/>
    </location>
</feature>
<feature type="transmembrane region" description="Helical" evidence="10">
    <location>
        <begin position="311"/>
        <end position="331"/>
    </location>
</feature>
<feature type="transmembrane region" description="Helical" evidence="10">
    <location>
        <begin position="6"/>
        <end position="26"/>
    </location>
</feature>
<evidence type="ECO:0000256" key="9">
    <source>
        <dbReference type="ARBA" id="ARBA00037230"/>
    </source>
</evidence>
<dbReference type="STRING" id="1938817.SAMN06296008_101205"/>
<dbReference type="PANTHER" id="PTHR43653:SF1">
    <property type="entry name" value="CYTOCHROME C-TYPE BIOGENESIS PROTEIN CCMF"/>
    <property type="match status" value="1"/>
</dbReference>
<evidence type="ECO:0000256" key="10">
    <source>
        <dbReference type="SAM" id="Phobius"/>
    </source>
</evidence>
<keyword evidence="7 10" id="KW-1133">Transmembrane helix</keyword>
<feature type="domain" description="Cytochrome c assembly protein" evidence="11">
    <location>
        <begin position="89"/>
        <end position="295"/>
    </location>
</feature>
<evidence type="ECO:0000256" key="5">
    <source>
        <dbReference type="ARBA" id="ARBA00022692"/>
    </source>
</evidence>
<dbReference type="NCBIfam" id="TIGR00353">
    <property type="entry name" value="nrfE"/>
    <property type="match status" value="1"/>
</dbReference>
<feature type="transmembrane region" description="Helical" evidence="10">
    <location>
        <begin position="449"/>
        <end position="469"/>
    </location>
</feature>
<dbReference type="GO" id="GO:0020037">
    <property type="term" value="F:heme binding"/>
    <property type="evidence" value="ECO:0007669"/>
    <property type="project" value="InterPro"/>
</dbReference>
<evidence type="ECO:0000256" key="3">
    <source>
        <dbReference type="ARBA" id="ARBA00022475"/>
    </source>
</evidence>
<feature type="transmembrane region" description="Helical" evidence="10">
    <location>
        <begin position="425"/>
        <end position="443"/>
    </location>
</feature>
<dbReference type="InterPro" id="IPR032523">
    <property type="entry name" value="CcmF_C"/>
</dbReference>
<dbReference type="PRINTS" id="PR01411">
    <property type="entry name" value="CCMFBIOGNSIS"/>
</dbReference>
<keyword evidence="14" id="KW-1185">Reference proteome</keyword>
<keyword evidence="8 10" id="KW-0472">Membrane</keyword>